<accession>A0A1I2HK62</accession>
<feature type="domain" description="GAF" evidence="1">
    <location>
        <begin position="3"/>
        <end position="149"/>
    </location>
</feature>
<name>A0A1I2HK62_9BURK</name>
<dbReference type="InterPro" id="IPR029016">
    <property type="entry name" value="GAF-like_dom_sf"/>
</dbReference>
<organism evidence="2 3">
    <name type="scientific">Paracidovorax wautersii</name>
    <dbReference type="NCBI Taxonomy" id="1177982"/>
    <lineage>
        <taxon>Bacteria</taxon>
        <taxon>Pseudomonadati</taxon>
        <taxon>Pseudomonadota</taxon>
        <taxon>Betaproteobacteria</taxon>
        <taxon>Burkholderiales</taxon>
        <taxon>Comamonadaceae</taxon>
        <taxon>Paracidovorax</taxon>
    </lineage>
</organism>
<dbReference type="Pfam" id="PF01590">
    <property type="entry name" value="GAF"/>
    <property type="match status" value="1"/>
</dbReference>
<reference evidence="3" key="1">
    <citation type="submission" date="2016-10" db="EMBL/GenBank/DDBJ databases">
        <authorList>
            <person name="Varghese N."/>
            <person name="Submissions S."/>
        </authorList>
    </citation>
    <scope>NUCLEOTIDE SEQUENCE [LARGE SCALE GENOMIC DNA]</scope>
    <source>
        <strain evidence="3">DSM 27981</strain>
    </source>
</reference>
<dbReference type="STRING" id="1177982.SAMN04489711_12418"/>
<keyword evidence="3" id="KW-1185">Reference proteome</keyword>
<evidence type="ECO:0000259" key="1">
    <source>
        <dbReference type="Pfam" id="PF01590"/>
    </source>
</evidence>
<dbReference type="EMBL" id="FONX01000024">
    <property type="protein sequence ID" value="SFF30109.1"/>
    <property type="molecule type" value="Genomic_DNA"/>
</dbReference>
<evidence type="ECO:0000313" key="2">
    <source>
        <dbReference type="EMBL" id="SFF30109.1"/>
    </source>
</evidence>
<dbReference type="OrthoDB" id="8810170at2"/>
<protein>
    <submittedName>
        <fullName evidence="2">GAF domain-containing protein</fullName>
    </submittedName>
</protein>
<dbReference type="SUPFAM" id="SSF55781">
    <property type="entry name" value="GAF domain-like"/>
    <property type="match status" value="1"/>
</dbReference>
<proteinExistence type="predicted"/>
<sequence length="159" mass="18067">MNATVDEVHRALEAYRALLDATGPAGLQFLNARVPHRYTAVYRIENAVLHNTYLFDKQGMVRPDYLAQVPLEDSFCQFVMRDGIFTSTDTAGDRRVDGHKYQGVLGSYHGLPLMDNYGRLYGTLCHFDVERYPLPDEEFALLQKVARLLPAYLNKRPAA</sequence>
<evidence type="ECO:0000313" key="3">
    <source>
        <dbReference type="Proteomes" id="UP000199119"/>
    </source>
</evidence>
<dbReference type="Gene3D" id="3.30.450.40">
    <property type="match status" value="1"/>
</dbReference>
<dbReference type="RefSeq" id="WP_092942209.1">
    <property type="nucleotide sequence ID" value="NZ_FONX01000024.1"/>
</dbReference>
<dbReference type="InterPro" id="IPR003018">
    <property type="entry name" value="GAF"/>
</dbReference>
<dbReference type="AlphaFoldDB" id="A0A1I2HK62"/>
<gene>
    <name evidence="2" type="ORF">SAMN04489711_12418</name>
</gene>
<dbReference type="Proteomes" id="UP000199119">
    <property type="component" value="Unassembled WGS sequence"/>
</dbReference>